<keyword evidence="2" id="KW-0732">Signal</keyword>
<keyword evidence="5" id="KW-1185">Reference proteome</keyword>
<feature type="chain" id="PRO_5046085935" evidence="2">
    <location>
        <begin position="29"/>
        <end position="298"/>
    </location>
</feature>
<dbReference type="Gene3D" id="3.40.80.10">
    <property type="entry name" value="Peptidoglycan recognition protein-like"/>
    <property type="match status" value="1"/>
</dbReference>
<gene>
    <name evidence="4" type="ORF">ACFP1B_01340</name>
</gene>
<protein>
    <submittedName>
        <fullName evidence="4">Peptidoglycan recognition protein</fullName>
    </submittedName>
</protein>
<dbReference type="Proteomes" id="UP001596200">
    <property type="component" value="Unassembled WGS sequence"/>
</dbReference>
<organism evidence="4 5">
    <name type="scientific">Streptomyces pulveraceus</name>
    <dbReference type="NCBI Taxonomy" id="68258"/>
    <lineage>
        <taxon>Bacteria</taxon>
        <taxon>Bacillati</taxon>
        <taxon>Actinomycetota</taxon>
        <taxon>Actinomycetes</taxon>
        <taxon>Kitasatosporales</taxon>
        <taxon>Streptomycetaceae</taxon>
        <taxon>Streptomyces</taxon>
    </lineage>
</organism>
<evidence type="ECO:0000313" key="4">
    <source>
        <dbReference type="EMBL" id="MFC5912088.1"/>
    </source>
</evidence>
<sequence>MRLYRIALWATVPMVFPLLVAPAGVATARAVHDQAPEGPPSLWRPEAVGSSVVPVVGTGRPFPALGAASMALPRMAPRPAIVSRAQWQADETKRDRYAHYAGGVRAVFVHHTDTPNGYDCADVPRTLRDLYTGQTRDRGWGDFGYNFLVDRCGTIYEGRAGGADRPVIGAHTLGFNQGTTGIAAIGTFGPGTPVPAAMERAIAALAAWKLGLGGVDPAGKVGLTSTNDNSLYAKGTSAQFDAISGHRDGFATNCPGEALFARLPAIRKLAASLQGRSPRISSGARLAAGPGSARPGGR</sequence>
<evidence type="ECO:0000256" key="1">
    <source>
        <dbReference type="ARBA" id="ARBA00007553"/>
    </source>
</evidence>
<dbReference type="InterPro" id="IPR015510">
    <property type="entry name" value="PGRP"/>
</dbReference>
<dbReference type="Pfam" id="PF01510">
    <property type="entry name" value="Amidase_2"/>
    <property type="match status" value="1"/>
</dbReference>
<dbReference type="InterPro" id="IPR036505">
    <property type="entry name" value="Amidase/PGRP_sf"/>
</dbReference>
<dbReference type="InterPro" id="IPR002502">
    <property type="entry name" value="Amidase_domain"/>
</dbReference>
<comment type="caution">
    <text evidence="4">The sequence shown here is derived from an EMBL/GenBank/DDBJ whole genome shotgun (WGS) entry which is preliminary data.</text>
</comment>
<comment type="similarity">
    <text evidence="1">Belongs to the N-acetylmuramoyl-L-alanine amidase 2 family.</text>
</comment>
<dbReference type="SMART" id="SM00701">
    <property type="entry name" value="PGRP"/>
    <property type="match status" value="1"/>
</dbReference>
<name>A0ABW1GD07_9ACTN</name>
<evidence type="ECO:0000313" key="5">
    <source>
        <dbReference type="Proteomes" id="UP001596200"/>
    </source>
</evidence>
<evidence type="ECO:0000259" key="3">
    <source>
        <dbReference type="SMART" id="SM00701"/>
    </source>
</evidence>
<dbReference type="PANTHER" id="PTHR11022:SF41">
    <property type="entry name" value="PEPTIDOGLYCAN-RECOGNITION PROTEIN LC-RELATED"/>
    <property type="match status" value="1"/>
</dbReference>
<dbReference type="PANTHER" id="PTHR11022">
    <property type="entry name" value="PEPTIDOGLYCAN RECOGNITION PROTEIN"/>
    <property type="match status" value="1"/>
</dbReference>
<reference evidence="5" key="1">
    <citation type="journal article" date="2019" name="Int. J. Syst. Evol. Microbiol.">
        <title>The Global Catalogue of Microorganisms (GCM) 10K type strain sequencing project: providing services to taxonomists for standard genome sequencing and annotation.</title>
        <authorList>
            <consortium name="The Broad Institute Genomics Platform"/>
            <consortium name="The Broad Institute Genome Sequencing Center for Infectious Disease"/>
            <person name="Wu L."/>
            <person name="Ma J."/>
        </authorList>
    </citation>
    <scope>NUCLEOTIDE SEQUENCE [LARGE SCALE GENOMIC DNA]</scope>
    <source>
        <strain evidence="5">JCM 4147</strain>
    </source>
</reference>
<dbReference type="SUPFAM" id="SSF55846">
    <property type="entry name" value="N-acetylmuramoyl-L-alanine amidase-like"/>
    <property type="match status" value="1"/>
</dbReference>
<dbReference type="EMBL" id="JBHSPU010000001">
    <property type="protein sequence ID" value="MFC5912088.1"/>
    <property type="molecule type" value="Genomic_DNA"/>
</dbReference>
<dbReference type="InterPro" id="IPR006619">
    <property type="entry name" value="PGRP_domain_met/bac"/>
</dbReference>
<feature type="domain" description="Peptidoglycan recognition protein family" evidence="3">
    <location>
        <begin position="79"/>
        <end position="228"/>
    </location>
</feature>
<dbReference type="CDD" id="cd06583">
    <property type="entry name" value="PGRP"/>
    <property type="match status" value="1"/>
</dbReference>
<proteinExistence type="inferred from homology"/>
<feature type="signal peptide" evidence="2">
    <location>
        <begin position="1"/>
        <end position="28"/>
    </location>
</feature>
<dbReference type="RefSeq" id="WP_344508654.1">
    <property type="nucleotide sequence ID" value="NZ_BAAATU010000007.1"/>
</dbReference>
<evidence type="ECO:0000256" key="2">
    <source>
        <dbReference type="SAM" id="SignalP"/>
    </source>
</evidence>
<accession>A0ABW1GD07</accession>